<evidence type="ECO:0000259" key="1">
    <source>
        <dbReference type="PROSITE" id="PS51186"/>
    </source>
</evidence>
<dbReference type="PROSITE" id="PS51186">
    <property type="entry name" value="GNAT"/>
    <property type="match status" value="1"/>
</dbReference>
<gene>
    <name evidence="2" type="ORF">B0H16DRAFT_1332160</name>
</gene>
<dbReference type="GO" id="GO:0016747">
    <property type="term" value="F:acyltransferase activity, transferring groups other than amino-acyl groups"/>
    <property type="evidence" value="ECO:0007669"/>
    <property type="project" value="InterPro"/>
</dbReference>
<evidence type="ECO:0000313" key="2">
    <source>
        <dbReference type="EMBL" id="KAJ7726526.1"/>
    </source>
</evidence>
<name>A0AAD7HRB9_9AGAR</name>
<organism evidence="2 3">
    <name type="scientific">Mycena metata</name>
    <dbReference type="NCBI Taxonomy" id="1033252"/>
    <lineage>
        <taxon>Eukaryota</taxon>
        <taxon>Fungi</taxon>
        <taxon>Dikarya</taxon>
        <taxon>Basidiomycota</taxon>
        <taxon>Agaricomycotina</taxon>
        <taxon>Agaricomycetes</taxon>
        <taxon>Agaricomycetidae</taxon>
        <taxon>Agaricales</taxon>
        <taxon>Marasmiineae</taxon>
        <taxon>Mycenaceae</taxon>
        <taxon>Mycena</taxon>
    </lineage>
</organism>
<feature type="domain" description="N-acetyltransferase" evidence="1">
    <location>
        <begin position="134"/>
        <end position="222"/>
    </location>
</feature>
<sequence length="248" mass="27380">MAQQYTYSAHALPSPRTSAFPPAELSSLAHRYAELRLEALLASPKAFGSTHAIESKFTPKEWAEIIWRKDIVVLVCVAHPMIQREGVNAGKAGLDDHWVASGILRGPLAAEEYALNGAPPTRISTTDSETSEETRWQMTAVFASATHRGRGLGKMLIQAGKDYAMAHARTLSLTNTRLRVIIHPDNLAVLSLYSGMGFVDAGRTTGQEAYRTNGDLESWELKLRTLTDEMQVYWKTAKVAVVMEWTGH</sequence>
<protein>
    <recommendedName>
        <fullName evidence="1">N-acetyltransferase domain-containing protein</fullName>
    </recommendedName>
</protein>
<accession>A0AAD7HRB9</accession>
<evidence type="ECO:0000313" key="3">
    <source>
        <dbReference type="Proteomes" id="UP001215598"/>
    </source>
</evidence>
<dbReference type="AlphaFoldDB" id="A0AAD7HRB9"/>
<proteinExistence type="predicted"/>
<dbReference type="InterPro" id="IPR000182">
    <property type="entry name" value="GNAT_dom"/>
</dbReference>
<dbReference type="SUPFAM" id="SSF55729">
    <property type="entry name" value="Acyl-CoA N-acyltransferases (Nat)"/>
    <property type="match status" value="1"/>
</dbReference>
<dbReference type="Pfam" id="PF00583">
    <property type="entry name" value="Acetyltransf_1"/>
    <property type="match status" value="1"/>
</dbReference>
<comment type="caution">
    <text evidence="2">The sequence shown here is derived from an EMBL/GenBank/DDBJ whole genome shotgun (WGS) entry which is preliminary data.</text>
</comment>
<keyword evidence="3" id="KW-1185">Reference proteome</keyword>
<dbReference type="InterPro" id="IPR016181">
    <property type="entry name" value="Acyl_CoA_acyltransferase"/>
</dbReference>
<dbReference type="Gene3D" id="3.40.630.30">
    <property type="match status" value="1"/>
</dbReference>
<dbReference type="EMBL" id="JARKIB010000186">
    <property type="protein sequence ID" value="KAJ7726526.1"/>
    <property type="molecule type" value="Genomic_DNA"/>
</dbReference>
<dbReference type="Proteomes" id="UP001215598">
    <property type="component" value="Unassembled WGS sequence"/>
</dbReference>
<reference evidence="2" key="1">
    <citation type="submission" date="2023-03" db="EMBL/GenBank/DDBJ databases">
        <title>Massive genome expansion in bonnet fungi (Mycena s.s.) driven by repeated elements and novel gene families across ecological guilds.</title>
        <authorList>
            <consortium name="Lawrence Berkeley National Laboratory"/>
            <person name="Harder C.B."/>
            <person name="Miyauchi S."/>
            <person name="Viragh M."/>
            <person name="Kuo A."/>
            <person name="Thoen E."/>
            <person name="Andreopoulos B."/>
            <person name="Lu D."/>
            <person name="Skrede I."/>
            <person name="Drula E."/>
            <person name="Henrissat B."/>
            <person name="Morin E."/>
            <person name="Kohler A."/>
            <person name="Barry K."/>
            <person name="LaButti K."/>
            <person name="Morin E."/>
            <person name="Salamov A."/>
            <person name="Lipzen A."/>
            <person name="Mereny Z."/>
            <person name="Hegedus B."/>
            <person name="Baldrian P."/>
            <person name="Stursova M."/>
            <person name="Weitz H."/>
            <person name="Taylor A."/>
            <person name="Grigoriev I.V."/>
            <person name="Nagy L.G."/>
            <person name="Martin F."/>
            <person name="Kauserud H."/>
        </authorList>
    </citation>
    <scope>NUCLEOTIDE SEQUENCE</scope>
    <source>
        <strain evidence="2">CBHHK182m</strain>
    </source>
</reference>